<keyword evidence="1 3" id="KW-0963">Cytoplasm</keyword>
<keyword evidence="5" id="KW-1185">Reference proteome</keyword>
<comment type="caution">
    <text evidence="4">The sequence shown here is derived from an EMBL/GenBank/DDBJ whole genome shotgun (WGS) entry which is preliminary data.</text>
</comment>
<dbReference type="AlphaFoldDB" id="A0AAW1GN11"/>
<evidence type="ECO:0000256" key="2">
    <source>
        <dbReference type="ARBA" id="ARBA00022694"/>
    </source>
</evidence>
<name>A0AAW1GN11_SAPOF</name>
<evidence type="ECO:0000313" key="5">
    <source>
        <dbReference type="Proteomes" id="UP001443914"/>
    </source>
</evidence>
<evidence type="ECO:0000256" key="1">
    <source>
        <dbReference type="ARBA" id="ARBA00022490"/>
    </source>
</evidence>
<comment type="similarity">
    <text evidence="3">Belongs to the CTU2/NCS2 family.</text>
</comment>
<dbReference type="Gene3D" id="3.40.50.620">
    <property type="entry name" value="HUPs"/>
    <property type="match status" value="1"/>
</dbReference>
<dbReference type="PANTHER" id="PTHR20882">
    <property type="entry name" value="CYTOPLASMIC TRNA 2-THIOLATION PROTEIN 2"/>
    <property type="match status" value="1"/>
</dbReference>
<comment type="function">
    <text evidence="3">Plays a central role in 2-thiolation of mcm(5)S(2)U at tRNA wobble positions of tRNA(Lys), tRNA(Glu) and tRNA(Gln). May act by forming a heterodimer with NCS6/CTU1 that ligates sulfur from thiocarboxylated URM1 onto the uridine of tRNAs at wobble position.</text>
</comment>
<dbReference type="GO" id="GO:0016779">
    <property type="term" value="F:nucleotidyltransferase activity"/>
    <property type="evidence" value="ECO:0007669"/>
    <property type="project" value="UniProtKB-UniRule"/>
</dbReference>
<proteinExistence type="inferred from homology"/>
<dbReference type="InterPro" id="IPR019407">
    <property type="entry name" value="CTU2"/>
</dbReference>
<dbReference type="Proteomes" id="UP001443914">
    <property type="component" value="Unassembled WGS sequence"/>
</dbReference>
<dbReference type="GO" id="GO:0032447">
    <property type="term" value="P:protein urmylation"/>
    <property type="evidence" value="ECO:0007669"/>
    <property type="project" value="UniProtKB-UniRule"/>
</dbReference>
<comment type="pathway">
    <text evidence="3">tRNA modification; 5-methoxycarbonylmethyl-2-thiouridine-tRNA biosynthesis.</text>
</comment>
<gene>
    <name evidence="4" type="ORF">RND81_14G035300</name>
</gene>
<dbReference type="GO" id="GO:0002143">
    <property type="term" value="P:tRNA wobble position uridine thiolation"/>
    <property type="evidence" value="ECO:0007669"/>
    <property type="project" value="TreeGrafter"/>
</dbReference>
<dbReference type="PANTHER" id="PTHR20882:SF14">
    <property type="entry name" value="CYTOPLASMIC TRNA 2-THIOLATION PROTEIN 2"/>
    <property type="match status" value="1"/>
</dbReference>
<dbReference type="GO" id="GO:0005829">
    <property type="term" value="C:cytosol"/>
    <property type="evidence" value="ECO:0007669"/>
    <property type="project" value="TreeGrafter"/>
</dbReference>
<dbReference type="InterPro" id="IPR014729">
    <property type="entry name" value="Rossmann-like_a/b/a_fold"/>
</dbReference>
<keyword evidence="2 3" id="KW-0819">tRNA processing</keyword>
<evidence type="ECO:0000256" key="3">
    <source>
        <dbReference type="HAMAP-Rule" id="MF_03054"/>
    </source>
</evidence>
<protein>
    <recommendedName>
        <fullName evidence="3">Cytoplasmic tRNA 2-thiolation protein 2</fullName>
    </recommendedName>
</protein>
<accession>A0AAW1GN11</accession>
<sequence length="476" mass="51913">MSCGKPSCKSGGCDNYDDDVKNDQQQQTAVNLNRRQTLNPNLCVKCKLSPPLAGASDDSRFCGPCFRANLFGKFRLAVTSHAMISPTDRILVAFSAGTCSRLALQFVHDMHLKAQNNFDASRDKSLPVFSVGVAFIDESFARSIPFDVAAQAILHVKAVVNSLSPPHKDLHVASLENIYSSADVADGRSRLTELLDTFVDSTGKDDFLTHLRMLCLQKVAVENGYNKLVLGSCTSTIARHVLSATVKGQGYSLPADIQYVDARWEIPVLLPLRDCLAQELSTLCQLDGLKTLSIVNGPQSGINSLVSSFVSLLQEENPSRECTIVRTAGKLTPFSFNKLPVVDDPKAYLASQRRQKKFNMTSNESSRAESFCSICYSPLHESDSYSLGSSAGEEPNAAGFGATCCSSCRFQILPADSSHMERFYSLLPQPLISRQTTSSSCVQRLLRESIEDFLISDSEDGYGLEADKLPSELPCA</sequence>
<dbReference type="SUPFAM" id="SSF52402">
    <property type="entry name" value="Adenine nucleotide alpha hydrolases-like"/>
    <property type="match status" value="1"/>
</dbReference>
<reference evidence="4" key="1">
    <citation type="submission" date="2024-03" db="EMBL/GenBank/DDBJ databases">
        <title>WGS assembly of Saponaria officinalis var. Norfolk2.</title>
        <authorList>
            <person name="Jenkins J."/>
            <person name="Shu S."/>
            <person name="Grimwood J."/>
            <person name="Barry K."/>
            <person name="Goodstein D."/>
            <person name="Schmutz J."/>
            <person name="Leebens-Mack J."/>
            <person name="Osbourn A."/>
        </authorList>
    </citation>
    <scope>NUCLEOTIDE SEQUENCE [LARGE SCALE GENOMIC DNA]</scope>
    <source>
        <strain evidence="4">JIC</strain>
    </source>
</reference>
<dbReference type="GO" id="GO:0016783">
    <property type="term" value="F:sulfurtransferase activity"/>
    <property type="evidence" value="ECO:0007669"/>
    <property type="project" value="TreeGrafter"/>
</dbReference>
<evidence type="ECO:0000313" key="4">
    <source>
        <dbReference type="EMBL" id="KAK9664348.1"/>
    </source>
</evidence>
<dbReference type="GO" id="GO:0000049">
    <property type="term" value="F:tRNA binding"/>
    <property type="evidence" value="ECO:0007669"/>
    <property type="project" value="InterPro"/>
</dbReference>
<comment type="subcellular location">
    <subcellularLocation>
        <location evidence="3">Cytoplasm</location>
    </subcellularLocation>
</comment>
<dbReference type="EMBL" id="JBDFQZ010000014">
    <property type="protein sequence ID" value="KAK9664348.1"/>
    <property type="molecule type" value="Genomic_DNA"/>
</dbReference>
<organism evidence="4 5">
    <name type="scientific">Saponaria officinalis</name>
    <name type="common">Common soapwort</name>
    <name type="synonym">Lychnis saponaria</name>
    <dbReference type="NCBI Taxonomy" id="3572"/>
    <lineage>
        <taxon>Eukaryota</taxon>
        <taxon>Viridiplantae</taxon>
        <taxon>Streptophyta</taxon>
        <taxon>Embryophyta</taxon>
        <taxon>Tracheophyta</taxon>
        <taxon>Spermatophyta</taxon>
        <taxon>Magnoliopsida</taxon>
        <taxon>eudicotyledons</taxon>
        <taxon>Gunneridae</taxon>
        <taxon>Pentapetalae</taxon>
        <taxon>Caryophyllales</taxon>
        <taxon>Caryophyllaceae</taxon>
        <taxon>Caryophylleae</taxon>
        <taxon>Saponaria</taxon>
    </lineage>
</organism>
<dbReference type="HAMAP" id="MF_03054">
    <property type="entry name" value="CTU2"/>
    <property type="match status" value="1"/>
</dbReference>